<dbReference type="PROSITE" id="PS00138">
    <property type="entry name" value="SUBTILASE_SER"/>
    <property type="match status" value="1"/>
</dbReference>
<evidence type="ECO:0000256" key="1">
    <source>
        <dbReference type="ARBA" id="ARBA00011073"/>
    </source>
</evidence>
<dbReference type="PROSITE" id="PS51892">
    <property type="entry name" value="SUBTILASE"/>
    <property type="match status" value="1"/>
</dbReference>
<reference evidence="13" key="3">
    <citation type="submission" date="2025-08" db="UniProtKB">
        <authorList>
            <consortium name="RefSeq"/>
        </authorList>
    </citation>
    <scope>IDENTIFICATION</scope>
    <source>
        <strain evidence="13">NI907</strain>
    </source>
</reference>
<name>A0A6P8B472_PYRGI</name>
<reference evidence="13" key="2">
    <citation type="submission" date="2019-10" db="EMBL/GenBank/DDBJ databases">
        <authorList>
            <consortium name="NCBI Genome Project"/>
        </authorList>
    </citation>
    <scope>NUCLEOTIDE SEQUENCE</scope>
    <source>
        <strain evidence="13">NI907</strain>
    </source>
</reference>
<dbReference type="PRINTS" id="PR00723">
    <property type="entry name" value="SUBTILISIN"/>
</dbReference>
<dbReference type="GO" id="GO:0004252">
    <property type="term" value="F:serine-type endopeptidase activity"/>
    <property type="evidence" value="ECO:0007669"/>
    <property type="project" value="UniProtKB-UniRule"/>
</dbReference>
<dbReference type="GO" id="GO:0016020">
    <property type="term" value="C:membrane"/>
    <property type="evidence" value="ECO:0007669"/>
    <property type="project" value="InterPro"/>
</dbReference>
<evidence type="ECO:0000313" key="12">
    <source>
        <dbReference type="Proteomes" id="UP000515153"/>
    </source>
</evidence>
<dbReference type="PROSITE" id="PS00137">
    <property type="entry name" value="SUBTILASE_HIS"/>
    <property type="match status" value="1"/>
</dbReference>
<proteinExistence type="inferred from homology"/>
<dbReference type="InterPro" id="IPR015500">
    <property type="entry name" value="Peptidase_S8_subtilisin-rel"/>
</dbReference>
<evidence type="ECO:0000313" key="13">
    <source>
        <dbReference type="RefSeq" id="XP_030981824.1"/>
    </source>
</evidence>
<comment type="similarity">
    <text evidence="1 7 8">Belongs to the peptidase S8 family.</text>
</comment>
<dbReference type="Pfam" id="PF00082">
    <property type="entry name" value="Peptidase_S8"/>
    <property type="match status" value="1"/>
</dbReference>
<feature type="domain" description="PA" evidence="11">
    <location>
        <begin position="374"/>
        <end position="450"/>
    </location>
</feature>
<evidence type="ECO:0000256" key="6">
    <source>
        <dbReference type="PIRSR" id="PIRSR615500-1"/>
    </source>
</evidence>
<accession>A0A6P8B472</accession>
<evidence type="ECO:0000256" key="2">
    <source>
        <dbReference type="ARBA" id="ARBA00022670"/>
    </source>
</evidence>
<evidence type="ECO:0000256" key="8">
    <source>
        <dbReference type="RuleBase" id="RU003355"/>
    </source>
</evidence>
<dbReference type="KEGG" id="pgri:PgNI_06565"/>
<dbReference type="GO" id="GO:0006508">
    <property type="term" value="P:proteolysis"/>
    <property type="evidence" value="ECO:0007669"/>
    <property type="project" value="UniProtKB-KW"/>
</dbReference>
<dbReference type="Pfam" id="PF02225">
    <property type="entry name" value="PA"/>
    <property type="match status" value="1"/>
</dbReference>
<dbReference type="Gene3D" id="3.40.50.200">
    <property type="entry name" value="Peptidase S8/S53 domain"/>
    <property type="match status" value="1"/>
</dbReference>
<evidence type="ECO:0000256" key="4">
    <source>
        <dbReference type="ARBA" id="ARBA00022801"/>
    </source>
</evidence>
<evidence type="ECO:0000256" key="9">
    <source>
        <dbReference type="SAM" id="SignalP"/>
    </source>
</evidence>
<keyword evidence="2 7" id="KW-0645">Protease</keyword>
<dbReference type="CDD" id="cd07489">
    <property type="entry name" value="Peptidases_S8_5"/>
    <property type="match status" value="1"/>
</dbReference>
<dbReference type="PROSITE" id="PS00136">
    <property type="entry name" value="SUBTILASE_ASP"/>
    <property type="match status" value="1"/>
</dbReference>
<gene>
    <name evidence="13" type="ORF">PgNI_06565</name>
</gene>
<feature type="active site" description="Charge relay system" evidence="6 7">
    <location>
        <position position="530"/>
    </location>
</feature>
<dbReference type="AlphaFoldDB" id="A0A6P8B472"/>
<dbReference type="InterPro" id="IPR022398">
    <property type="entry name" value="Peptidase_S8_His-AS"/>
</dbReference>
<evidence type="ECO:0000256" key="3">
    <source>
        <dbReference type="ARBA" id="ARBA00022729"/>
    </source>
</evidence>
<dbReference type="Gene3D" id="3.50.30.30">
    <property type="match status" value="1"/>
</dbReference>
<dbReference type="RefSeq" id="XP_030981824.1">
    <property type="nucleotide sequence ID" value="XM_031126588.1"/>
</dbReference>
<keyword evidence="4 7" id="KW-0378">Hydrolase</keyword>
<evidence type="ECO:0000259" key="11">
    <source>
        <dbReference type="Pfam" id="PF02225"/>
    </source>
</evidence>
<dbReference type="InterPro" id="IPR036852">
    <property type="entry name" value="Peptidase_S8/S53_dom_sf"/>
</dbReference>
<feature type="active site" description="Charge relay system" evidence="6 7">
    <location>
        <position position="150"/>
    </location>
</feature>
<dbReference type="PANTHER" id="PTHR43399">
    <property type="entry name" value="SUBTILISIN-RELATED"/>
    <property type="match status" value="1"/>
</dbReference>
<dbReference type="InterPro" id="IPR003137">
    <property type="entry name" value="PA_domain"/>
</dbReference>
<evidence type="ECO:0000256" key="7">
    <source>
        <dbReference type="PROSITE-ProRule" id="PRU01240"/>
    </source>
</evidence>
<keyword evidence="12" id="KW-1185">Reference proteome</keyword>
<reference evidence="12 13" key="1">
    <citation type="journal article" date="2019" name="Mol. Biol. Evol.">
        <title>Blast fungal genomes show frequent chromosomal changes, gene gains and losses, and effector gene turnover.</title>
        <authorList>
            <person name="Gomez Luciano L.B."/>
            <person name="Jason Tsai I."/>
            <person name="Chuma I."/>
            <person name="Tosa Y."/>
            <person name="Chen Y.H."/>
            <person name="Li J.Y."/>
            <person name="Li M.Y."/>
            <person name="Jade Lu M.Y."/>
            <person name="Nakayashiki H."/>
            <person name="Li W.H."/>
        </authorList>
    </citation>
    <scope>NUCLEOTIDE SEQUENCE [LARGE SCALE GENOMIC DNA]</scope>
    <source>
        <strain evidence="12 13">NI907</strain>
    </source>
</reference>
<feature type="signal peptide" evidence="9">
    <location>
        <begin position="1"/>
        <end position="20"/>
    </location>
</feature>
<dbReference type="InterPro" id="IPR023827">
    <property type="entry name" value="Peptidase_S8_Asp-AS"/>
</dbReference>
<dbReference type="InterPro" id="IPR000209">
    <property type="entry name" value="Peptidase_S8/S53_dom"/>
</dbReference>
<dbReference type="PANTHER" id="PTHR43399:SF4">
    <property type="entry name" value="CELL WALL-ASSOCIATED PROTEASE"/>
    <property type="match status" value="1"/>
</dbReference>
<evidence type="ECO:0000256" key="5">
    <source>
        <dbReference type="ARBA" id="ARBA00022825"/>
    </source>
</evidence>
<keyword evidence="3 9" id="KW-0732">Signal</keyword>
<dbReference type="GeneID" id="41961497"/>
<dbReference type="Proteomes" id="UP000515153">
    <property type="component" value="Chromosome I"/>
</dbReference>
<sequence>MSINTWLIFATLYCAVTVFSLQQYIVEVSDVQAINHVKESIVNDASCYQNAPLSFRHVYNNSIFPGFSLDINSSDGHRDPTRCLKAIAGVVKVWQSQPYAPASQSESPSVPASNGASPLVNSSILHGLTGVQALRETNVTGRGITVAVIDTGIDYLHPALGGGIGNGFKVRFGLDLVGDNFQIGLPPQGKGDSYAECTAHGTHVSGIVAGDQPSLGFVGVAPEVNLEHYRVAGCRKAPIQSDIIIQAVLKAQSREVDVISISLTLNSGPYPDDALSEVLTRISRQGEILIVVASGDYGWQGPFSARAPGSAVDVLTVGSINAAYSIQSRPRATFSLRDQKATSQSIDFPWDPASPGRFPSSLTLQATTLNMSVTNDACIGLERDGNFSDASVILVRRGGCQLDVKMKNLAARGAKYVLVYNNENKPSFQFDNNFDGIIAAGSISAQTGRNLIGALATGSAVYLNMDPNFGNMPYIEIQGNLRPAGQINGQTSWGPTGLGDTLTSLLAPGQSIWSTIPRTWGGYGTMSGTSMAAPYVAGCAALVMQVYPSLSSTQVMTLLTTTARPLNFNDGTNKSYDFLAPVAMQGNGVVDVMGAVNTETAFSQSHLSWNDTEFFTGTISFFIKNRGSEAVEYKFSHKPAVTVLALGADSKAATPWTRDTVTPWTRDNASTSASEEFLQSSLEKIYADITISPTSLTIEPDIWTMVNVTANIDALNKLKPRCPLYSGFIFVDDGKIGSQLSLSYSGIGCSMREMAVIPRGWNETFVTAATTKESLDVPYDAKPIPPDTEFKLQGHKTPLQYKNSSTLLPTLKVELAMSSQAIAVHVLPAAASGENEGIAVFSHNQTVQAGGFSRLSKDFFGWSGLLENGSWAAEGVYKFKVCAFRAWEQIQDPNARKDCVVTEPFGIRY</sequence>
<feature type="domain" description="Peptidase S8/S53" evidence="10">
    <location>
        <begin position="141"/>
        <end position="572"/>
    </location>
</feature>
<evidence type="ECO:0000259" key="10">
    <source>
        <dbReference type="Pfam" id="PF00082"/>
    </source>
</evidence>
<feature type="chain" id="PRO_5027768637" evidence="9">
    <location>
        <begin position="21"/>
        <end position="909"/>
    </location>
</feature>
<dbReference type="CDD" id="cd02124">
    <property type="entry name" value="PA_PoS1_like"/>
    <property type="match status" value="1"/>
</dbReference>
<dbReference type="InterPro" id="IPR051048">
    <property type="entry name" value="Peptidase_S8/S53_subtilisin"/>
</dbReference>
<organism evidence="12 13">
    <name type="scientific">Pyricularia grisea</name>
    <name type="common">Crabgrass-specific blast fungus</name>
    <name type="synonym">Magnaporthe grisea</name>
    <dbReference type="NCBI Taxonomy" id="148305"/>
    <lineage>
        <taxon>Eukaryota</taxon>
        <taxon>Fungi</taxon>
        <taxon>Dikarya</taxon>
        <taxon>Ascomycota</taxon>
        <taxon>Pezizomycotina</taxon>
        <taxon>Sordariomycetes</taxon>
        <taxon>Sordariomycetidae</taxon>
        <taxon>Magnaporthales</taxon>
        <taxon>Pyriculariaceae</taxon>
        <taxon>Pyricularia</taxon>
    </lineage>
</organism>
<feature type="active site" description="Charge relay system" evidence="6 7">
    <location>
        <position position="200"/>
    </location>
</feature>
<dbReference type="InterPro" id="IPR023828">
    <property type="entry name" value="Peptidase_S8_Ser-AS"/>
</dbReference>
<keyword evidence="5 7" id="KW-0720">Serine protease</keyword>
<dbReference type="InterPro" id="IPR034187">
    <property type="entry name" value="Peptidases_S8_5"/>
</dbReference>
<dbReference type="SUPFAM" id="SSF52743">
    <property type="entry name" value="Subtilisin-like"/>
    <property type="match status" value="1"/>
</dbReference>
<protein>
    <submittedName>
        <fullName evidence="13">Uncharacterized protein</fullName>
    </submittedName>
</protein>